<dbReference type="AlphaFoldDB" id="A0A3P7LVX6"/>
<evidence type="ECO:0000313" key="2">
    <source>
        <dbReference type="EMBL" id="VDM83248.1"/>
    </source>
</evidence>
<name>A0A3P7LVX6_STRVU</name>
<evidence type="ECO:0000256" key="1">
    <source>
        <dbReference type="SAM" id="MobiDB-lite"/>
    </source>
</evidence>
<dbReference type="EMBL" id="UYYB01121930">
    <property type="protein sequence ID" value="VDM83248.1"/>
    <property type="molecule type" value="Genomic_DNA"/>
</dbReference>
<evidence type="ECO:0000313" key="3">
    <source>
        <dbReference type="Proteomes" id="UP000270094"/>
    </source>
</evidence>
<accession>A0A3P7LVX6</accession>
<reference evidence="2 3" key="1">
    <citation type="submission" date="2018-11" db="EMBL/GenBank/DDBJ databases">
        <authorList>
            <consortium name="Pathogen Informatics"/>
        </authorList>
    </citation>
    <scope>NUCLEOTIDE SEQUENCE [LARGE SCALE GENOMIC DNA]</scope>
</reference>
<gene>
    <name evidence="2" type="ORF">SVUK_LOCUS18246</name>
</gene>
<organism evidence="2 3">
    <name type="scientific">Strongylus vulgaris</name>
    <name type="common">Blood worm</name>
    <dbReference type="NCBI Taxonomy" id="40348"/>
    <lineage>
        <taxon>Eukaryota</taxon>
        <taxon>Metazoa</taxon>
        <taxon>Ecdysozoa</taxon>
        <taxon>Nematoda</taxon>
        <taxon>Chromadorea</taxon>
        <taxon>Rhabditida</taxon>
        <taxon>Rhabditina</taxon>
        <taxon>Rhabditomorpha</taxon>
        <taxon>Strongyloidea</taxon>
        <taxon>Strongylidae</taxon>
        <taxon>Strongylus</taxon>
    </lineage>
</organism>
<dbReference type="Proteomes" id="UP000270094">
    <property type="component" value="Unassembled WGS sequence"/>
</dbReference>
<feature type="region of interest" description="Disordered" evidence="1">
    <location>
        <begin position="1"/>
        <end position="43"/>
    </location>
</feature>
<proteinExistence type="predicted"/>
<protein>
    <submittedName>
        <fullName evidence="2">Uncharacterized protein</fullName>
    </submittedName>
</protein>
<keyword evidence="3" id="KW-1185">Reference proteome</keyword>
<sequence>MVVPYGRARPAAPAPAVPEQPPAVVEQPPPPEEPKVVESGYRS</sequence>
<feature type="compositionally biased region" description="Pro residues" evidence="1">
    <location>
        <begin position="12"/>
        <end position="31"/>
    </location>
</feature>